<dbReference type="AlphaFoldDB" id="A0A938Y8Z5"/>
<dbReference type="InterPro" id="IPR058248">
    <property type="entry name" value="Lxx211020-like"/>
</dbReference>
<feature type="region of interest" description="Disordered" evidence="1">
    <location>
        <begin position="169"/>
        <end position="204"/>
    </location>
</feature>
<reference evidence="3" key="1">
    <citation type="submission" date="2021-01" db="EMBL/GenBank/DDBJ databases">
        <title>Novel species in genus Nocardioides.</title>
        <authorList>
            <person name="Zhang G."/>
        </authorList>
    </citation>
    <scope>NUCLEOTIDE SEQUENCE</scope>
    <source>
        <strain evidence="3">Zg-536</strain>
    </source>
</reference>
<dbReference type="SUPFAM" id="SSF110087">
    <property type="entry name" value="DR1885-like metal-binding protein"/>
    <property type="match status" value="1"/>
</dbReference>
<keyword evidence="4" id="KW-1185">Reference proteome</keyword>
<dbReference type="InterPro" id="IPR036182">
    <property type="entry name" value="PCuAC_sf"/>
</dbReference>
<dbReference type="Gene3D" id="2.60.40.1890">
    <property type="entry name" value="PCu(A)C copper chaperone"/>
    <property type="match status" value="1"/>
</dbReference>
<dbReference type="PANTHER" id="PTHR36302:SF1">
    <property type="entry name" value="COPPER CHAPERONE PCU(A)C"/>
    <property type="match status" value="1"/>
</dbReference>
<dbReference type="Proteomes" id="UP000663791">
    <property type="component" value="Unassembled WGS sequence"/>
</dbReference>
<feature type="region of interest" description="Disordered" evidence="1">
    <location>
        <begin position="33"/>
        <end position="61"/>
    </location>
</feature>
<dbReference type="EMBL" id="JAERTX010000005">
    <property type="protein sequence ID" value="MBM9459666.1"/>
    <property type="molecule type" value="Genomic_DNA"/>
</dbReference>
<name>A0A938Y8Z5_9ACTN</name>
<evidence type="ECO:0000313" key="4">
    <source>
        <dbReference type="Proteomes" id="UP000663791"/>
    </source>
</evidence>
<dbReference type="Pfam" id="PF04314">
    <property type="entry name" value="PCuAC"/>
    <property type="match status" value="1"/>
</dbReference>
<evidence type="ECO:0000256" key="2">
    <source>
        <dbReference type="SAM" id="SignalP"/>
    </source>
</evidence>
<protein>
    <submittedName>
        <fullName evidence="3">Copper chaperone PCu(A)C</fullName>
    </submittedName>
</protein>
<evidence type="ECO:0000313" key="3">
    <source>
        <dbReference type="EMBL" id="MBM9459666.1"/>
    </source>
</evidence>
<organism evidence="3 4">
    <name type="scientific">Nocardioides faecalis</name>
    <dbReference type="NCBI Taxonomy" id="2803858"/>
    <lineage>
        <taxon>Bacteria</taxon>
        <taxon>Bacillati</taxon>
        <taxon>Actinomycetota</taxon>
        <taxon>Actinomycetes</taxon>
        <taxon>Propionibacteriales</taxon>
        <taxon>Nocardioidaceae</taxon>
        <taxon>Nocardioides</taxon>
    </lineage>
</organism>
<feature type="signal peptide" evidence="2">
    <location>
        <begin position="1"/>
        <end position="29"/>
    </location>
</feature>
<accession>A0A938Y8Z5</accession>
<dbReference type="InterPro" id="IPR007410">
    <property type="entry name" value="LpqE-like"/>
</dbReference>
<comment type="caution">
    <text evidence="3">The sequence shown here is derived from an EMBL/GenBank/DDBJ whole genome shotgun (WGS) entry which is preliminary data.</text>
</comment>
<dbReference type="RefSeq" id="WP_205290973.1">
    <property type="nucleotide sequence ID" value="NZ_CP074406.1"/>
</dbReference>
<dbReference type="PANTHER" id="PTHR36302">
    <property type="entry name" value="BLR7088 PROTEIN"/>
    <property type="match status" value="1"/>
</dbReference>
<dbReference type="PROSITE" id="PS51257">
    <property type="entry name" value="PROKAR_LIPOPROTEIN"/>
    <property type="match status" value="1"/>
</dbReference>
<feature type="chain" id="PRO_5037183510" evidence="2">
    <location>
        <begin position="30"/>
        <end position="204"/>
    </location>
</feature>
<feature type="compositionally biased region" description="Basic and acidic residues" evidence="1">
    <location>
        <begin position="182"/>
        <end position="204"/>
    </location>
</feature>
<evidence type="ECO:0000256" key="1">
    <source>
        <dbReference type="SAM" id="MobiDB-lite"/>
    </source>
</evidence>
<gene>
    <name evidence="3" type="ORF">JK386_07105</name>
</gene>
<sequence length="204" mass="20557">MTTTPRRMAGARKTLTTAALVAALVPALAACGTENDDKAGADTSSSPSARERSSTDGADGAAVLSVSDPWVKAADRGMTAAFGTLVNTGAEDVTVTDVASDVAARAELHETVENADGSVAMQAKDGGFVVPAGGTLELAPGGAHIMLMKLTRALEPGTTVTLTLTLDDGSTTEVESTVKPFDGADEKYQNGHDAGHTEDGGHGS</sequence>
<proteinExistence type="predicted"/>
<keyword evidence="2" id="KW-0732">Signal</keyword>